<keyword evidence="2" id="KW-0472">Membrane</keyword>
<dbReference type="GeneID" id="20805418"/>
<accession>W4GWS2</accession>
<name>W4GWS2_APHAT</name>
<evidence type="ECO:0000256" key="1">
    <source>
        <dbReference type="SAM" id="MobiDB-lite"/>
    </source>
</evidence>
<dbReference type="VEuPathDB" id="FungiDB:H257_03422"/>
<dbReference type="RefSeq" id="XP_009825804.1">
    <property type="nucleotide sequence ID" value="XM_009827502.1"/>
</dbReference>
<dbReference type="OrthoDB" id="78977at2759"/>
<feature type="region of interest" description="Disordered" evidence="1">
    <location>
        <begin position="1"/>
        <end position="25"/>
    </location>
</feature>
<keyword evidence="2" id="KW-0812">Transmembrane</keyword>
<organism evidence="3">
    <name type="scientific">Aphanomyces astaci</name>
    <name type="common">Crayfish plague agent</name>
    <dbReference type="NCBI Taxonomy" id="112090"/>
    <lineage>
        <taxon>Eukaryota</taxon>
        <taxon>Sar</taxon>
        <taxon>Stramenopiles</taxon>
        <taxon>Oomycota</taxon>
        <taxon>Saprolegniomycetes</taxon>
        <taxon>Saprolegniales</taxon>
        <taxon>Verrucalvaceae</taxon>
        <taxon>Aphanomyces</taxon>
    </lineage>
</organism>
<dbReference type="EMBL" id="KI913119">
    <property type="protein sequence ID" value="ETV84112.1"/>
    <property type="molecule type" value="Genomic_DNA"/>
</dbReference>
<reference evidence="3" key="1">
    <citation type="submission" date="2013-12" db="EMBL/GenBank/DDBJ databases">
        <title>The Genome Sequence of Aphanomyces astaci APO3.</title>
        <authorList>
            <consortium name="The Broad Institute Genomics Platform"/>
            <person name="Russ C."/>
            <person name="Tyler B."/>
            <person name="van West P."/>
            <person name="Dieguez-Uribeondo J."/>
            <person name="Young S.K."/>
            <person name="Zeng Q."/>
            <person name="Gargeya S."/>
            <person name="Fitzgerald M."/>
            <person name="Abouelleil A."/>
            <person name="Alvarado L."/>
            <person name="Chapman S.B."/>
            <person name="Gainer-Dewar J."/>
            <person name="Goldberg J."/>
            <person name="Griggs A."/>
            <person name="Gujja S."/>
            <person name="Hansen M."/>
            <person name="Howarth C."/>
            <person name="Imamovic A."/>
            <person name="Ireland A."/>
            <person name="Larimer J."/>
            <person name="McCowan C."/>
            <person name="Murphy C."/>
            <person name="Pearson M."/>
            <person name="Poon T.W."/>
            <person name="Priest M."/>
            <person name="Roberts A."/>
            <person name="Saif S."/>
            <person name="Shea T."/>
            <person name="Sykes S."/>
            <person name="Wortman J."/>
            <person name="Nusbaum C."/>
            <person name="Birren B."/>
        </authorList>
    </citation>
    <scope>NUCLEOTIDE SEQUENCE [LARGE SCALE GENOMIC DNA]</scope>
    <source>
        <strain evidence="3">APO3</strain>
    </source>
</reference>
<protein>
    <submittedName>
        <fullName evidence="3">Uncharacterized protein</fullName>
    </submittedName>
</protein>
<keyword evidence="2" id="KW-1133">Transmembrane helix</keyword>
<proteinExistence type="predicted"/>
<gene>
    <name evidence="3" type="ORF">H257_03422</name>
</gene>
<sequence length="171" mass="18682">MARFSIQVAPEVKDPPSAKGSTSPMMTGMQRLESVAGFVYVLETVALSVVYVLLLFPTLANQLSWAVVPGGLCNLHLGLQASSTIPLMASSSAVVRGRPWSPHVVQGLHANELNTGLPTHYCWMDFDQHFQMARTAVRLARCAASYTTYAAVHLEAILRNVPFSGILLWWV</sequence>
<evidence type="ECO:0000313" key="3">
    <source>
        <dbReference type="EMBL" id="ETV84112.1"/>
    </source>
</evidence>
<feature type="transmembrane region" description="Helical" evidence="2">
    <location>
        <begin position="35"/>
        <end position="56"/>
    </location>
</feature>
<dbReference type="AlphaFoldDB" id="W4GWS2"/>
<evidence type="ECO:0000256" key="2">
    <source>
        <dbReference type="SAM" id="Phobius"/>
    </source>
</evidence>